<dbReference type="Pfam" id="PF16124">
    <property type="entry name" value="RecQ_Zn_bind"/>
    <property type="match status" value="1"/>
</dbReference>
<feature type="coiled-coil region" evidence="12">
    <location>
        <begin position="1"/>
        <end position="31"/>
    </location>
</feature>
<comment type="caution">
    <text evidence="15">The sequence shown here is derived from an EMBL/GenBank/DDBJ whole genome shotgun (WGS) entry which is preliminary data.</text>
</comment>
<dbReference type="Pfam" id="PF00271">
    <property type="entry name" value="Helicase_C"/>
    <property type="match status" value="1"/>
</dbReference>
<keyword evidence="12" id="KW-0175">Coiled coil</keyword>
<dbReference type="GO" id="GO:0005694">
    <property type="term" value="C:chromosome"/>
    <property type="evidence" value="ECO:0007669"/>
    <property type="project" value="TreeGrafter"/>
</dbReference>
<dbReference type="AlphaFoldDB" id="A0AAV0BIJ3"/>
<comment type="subcellular location">
    <subcellularLocation>
        <location evidence="11">Nucleus</location>
    </subcellularLocation>
</comment>
<evidence type="ECO:0000259" key="14">
    <source>
        <dbReference type="PROSITE" id="PS51194"/>
    </source>
</evidence>
<evidence type="ECO:0000256" key="4">
    <source>
        <dbReference type="ARBA" id="ARBA00022801"/>
    </source>
</evidence>
<evidence type="ECO:0000256" key="2">
    <source>
        <dbReference type="ARBA" id="ARBA00022723"/>
    </source>
</evidence>
<evidence type="ECO:0000256" key="9">
    <source>
        <dbReference type="ARBA" id="ARBA00023242"/>
    </source>
</evidence>
<evidence type="ECO:0000256" key="12">
    <source>
        <dbReference type="SAM" id="Coils"/>
    </source>
</evidence>
<evidence type="ECO:0000256" key="6">
    <source>
        <dbReference type="ARBA" id="ARBA00022840"/>
    </source>
</evidence>
<feature type="domain" description="Helicase C-terminal" evidence="14">
    <location>
        <begin position="334"/>
        <end position="474"/>
    </location>
</feature>
<dbReference type="InterPro" id="IPR014001">
    <property type="entry name" value="Helicase_ATP-bd"/>
</dbReference>
<sequence>MDLDESEVEEIQRELREIRELISTLQETERSLVLKLQSACNSNREDLNSISGDSDLIEVKDWSGKSSKEVLIDYSSEFQFSELENGEKVEWEWKSSLTQTVKEVWGIEKFRSCQEAVCNAVLSNRDVLVIMPTGGGKSLTYQLPAIMSNGTTLVISPLVALMTDQIMHLSEAGVEAEMFNSSTSRSEASQIMKRLLGSSSSNQKTLGTLKEKGKSRHQNSQLCPIKLCYMYQAKLLARFVIDEAHCCSSMGHDFRPDYKQLSILKTLFPDIPIVALTATCPPRVMMDVLKILKLNPITHAKKANRKGTVLFTSPLNRPNLSYKVLKKSSSAAAVIDQITEWIKQNHLGSQGIIYTLSQKDTSTVAEGIRKKSNGSITTGIYHASLSDSAIVCATTAFGMGIDAPKVRFVIHHTLPKSIEGYYQESGRAGRDGLASDCLLFWKTGDLMRLSGMVASEVDGIQKLYSMARYAVDINNCRNKVFGKYFNASQSSSQYFESPPFPTDPCNNCDNCLRGTEDVEFSDLTAEAYQLCQVVRQLSIMEAPLTLNQLSDLMRGSGLPLAAIINQRKSGRTEDMEGQNRSDDFSRLEKFLGDKKFLKKDQTEDLILHLLLQGYMAEQFVATAYTVNSYLKLGPKARELILLGEKANLKRSDTKIKAGSMDNTKDSRILVPIISSAYCTDFIKKSSNIQAFKGFVRAPGTSKHDRKHQKVNSSSFTDYEELNISSDVSPFIFYAL</sequence>
<dbReference type="Pfam" id="PF00270">
    <property type="entry name" value="DEAD"/>
    <property type="match status" value="1"/>
</dbReference>
<keyword evidence="8" id="KW-0413">Isomerase</keyword>
<accession>A0AAV0BIJ3</accession>
<evidence type="ECO:0000256" key="1">
    <source>
        <dbReference type="ARBA" id="ARBA00005446"/>
    </source>
</evidence>
<dbReference type="GO" id="GO:0009378">
    <property type="term" value="F:four-way junction helicase activity"/>
    <property type="evidence" value="ECO:0007669"/>
    <property type="project" value="TreeGrafter"/>
</dbReference>
<dbReference type="GO" id="GO:0005634">
    <property type="term" value="C:nucleus"/>
    <property type="evidence" value="ECO:0007669"/>
    <property type="project" value="UniProtKB-SubCell"/>
</dbReference>
<dbReference type="NCBIfam" id="TIGR00614">
    <property type="entry name" value="recQ_fam"/>
    <property type="match status" value="1"/>
</dbReference>
<dbReference type="SMART" id="SM00487">
    <property type="entry name" value="DEXDc"/>
    <property type="match status" value="1"/>
</dbReference>
<dbReference type="InterPro" id="IPR036388">
    <property type="entry name" value="WH-like_DNA-bd_sf"/>
</dbReference>
<dbReference type="SUPFAM" id="SSF52540">
    <property type="entry name" value="P-loop containing nucleoside triphosphate hydrolases"/>
    <property type="match status" value="1"/>
</dbReference>
<evidence type="ECO:0000256" key="11">
    <source>
        <dbReference type="RuleBase" id="RU364117"/>
    </source>
</evidence>
<keyword evidence="7" id="KW-0238">DNA-binding</keyword>
<comment type="catalytic activity">
    <reaction evidence="11">
        <text>ATP + H2O = ADP + phosphate + H(+)</text>
        <dbReference type="Rhea" id="RHEA:13065"/>
        <dbReference type="ChEBI" id="CHEBI:15377"/>
        <dbReference type="ChEBI" id="CHEBI:15378"/>
        <dbReference type="ChEBI" id="CHEBI:30616"/>
        <dbReference type="ChEBI" id="CHEBI:43474"/>
        <dbReference type="ChEBI" id="CHEBI:456216"/>
    </reaction>
</comment>
<evidence type="ECO:0000256" key="5">
    <source>
        <dbReference type="ARBA" id="ARBA00022806"/>
    </source>
</evidence>
<comment type="similarity">
    <text evidence="1 11">Belongs to the helicase family. RecQ subfamily.</text>
</comment>
<dbReference type="GO" id="GO:0000724">
    <property type="term" value="P:double-strand break repair via homologous recombination"/>
    <property type="evidence" value="ECO:0007669"/>
    <property type="project" value="TreeGrafter"/>
</dbReference>
<evidence type="ECO:0000256" key="8">
    <source>
        <dbReference type="ARBA" id="ARBA00023235"/>
    </source>
</evidence>
<dbReference type="PROSITE" id="PS00690">
    <property type="entry name" value="DEAH_ATP_HELICASE"/>
    <property type="match status" value="1"/>
</dbReference>
<keyword evidence="16" id="KW-1185">Reference proteome</keyword>
<keyword evidence="9 11" id="KW-0539">Nucleus</keyword>
<organism evidence="15 16">
    <name type="scientific">Phakopsora pachyrhizi</name>
    <name type="common">Asian soybean rust disease fungus</name>
    <dbReference type="NCBI Taxonomy" id="170000"/>
    <lineage>
        <taxon>Eukaryota</taxon>
        <taxon>Fungi</taxon>
        <taxon>Dikarya</taxon>
        <taxon>Basidiomycota</taxon>
        <taxon>Pucciniomycotina</taxon>
        <taxon>Pucciniomycetes</taxon>
        <taxon>Pucciniales</taxon>
        <taxon>Phakopsoraceae</taxon>
        <taxon>Phakopsora</taxon>
    </lineage>
</organism>
<dbReference type="EC" id="5.6.2.4" evidence="11"/>
<keyword evidence="4 11" id="KW-0378">Hydrolase</keyword>
<comment type="catalytic activity">
    <reaction evidence="10 11">
        <text>Couples ATP hydrolysis with the unwinding of duplex DNA by translocating in the 3'-5' direction.</text>
        <dbReference type="EC" id="5.6.2.4"/>
    </reaction>
</comment>
<feature type="domain" description="Helicase ATP-binding" evidence="13">
    <location>
        <begin position="118"/>
        <end position="298"/>
    </location>
</feature>
<evidence type="ECO:0000256" key="7">
    <source>
        <dbReference type="ARBA" id="ARBA00023125"/>
    </source>
</evidence>
<dbReference type="GO" id="GO:0043138">
    <property type="term" value="F:3'-5' DNA helicase activity"/>
    <property type="evidence" value="ECO:0007669"/>
    <property type="project" value="UniProtKB-EC"/>
</dbReference>
<gene>
    <name evidence="15" type="ORF">PPACK8108_LOCUS20551</name>
</gene>
<evidence type="ECO:0000259" key="13">
    <source>
        <dbReference type="PROSITE" id="PS51192"/>
    </source>
</evidence>
<keyword evidence="2" id="KW-0479">Metal-binding</keyword>
<dbReference type="SMART" id="SM00490">
    <property type="entry name" value="HELICc"/>
    <property type="match status" value="1"/>
</dbReference>
<evidence type="ECO:0000313" key="15">
    <source>
        <dbReference type="EMBL" id="CAH7685960.1"/>
    </source>
</evidence>
<dbReference type="PANTHER" id="PTHR13710">
    <property type="entry name" value="DNA HELICASE RECQ FAMILY MEMBER"/>
    <property type="match status" value="1"/>
</dbReference>
<dbReference type="GO" id="GO:0005737">
    <property type="term" value="C:cytoplasm"/>
    <property type="evidence" value="ECO:0007669"/>
    <property type="project" value="TreeGrafter"/>
</dbReference>
<reference evidence="15" key="1">
    <citation type="submission" date="2022-06" db="EMBL/GenBank/DDBJ databases">
        <authorList>
            <consortium name="SYNGENTA / RWTH Aachen University"/>
        </authorList>
    </citation>
    <scope>NUCLEOTIDE SEQUENCE</scope>
</reference>
<dbReference type="GO" id="GO:0016787">
    <property type="term" value="F:hydrolase activity"/>
    <property type="evidence" value="ECO:0007669"/>
    <property type="project" value="UniProtKB-KW"/>
</dbReference>
<dbReference type="Proteomes" id="UP001153365">
    <property type="component" value="Unassembled WGS sequence"/>
</dbReference>
<dbReference type="FunFam" id="3.40.50.300:FF:001389">
    <property type="entry name" value="ATP-dependent DNA helicase RecQ"/>
    <property type="match status" value="1"/>
</dbReference>
<proteinExistence type="inferred from homology"/>
<dbReference type="PROSITE" id="PS51194">
    <property type="entry name" value="HELICASE_CTER"/>
    <property type="match status" value="1"/>
</dbReference>
<dbReference type="GO" id="GO:0005524">
    <property type="term" value="F:ATP binding"/>
    <property type="evidence" value="ECO:0007669"/>
    <property type="project" value="UniProtKB-KW"/>
</dbReference>
<name>A0AAV0BIJ3_PHAPC</name>
<evidence type="ECO:0000313" key="16">
    <source>
        <dbReference type="Proteomes" id="UP001153365"/>
    </source>
</evidence>
<dbReference type="GO" id="GO:0003677">
    <property type="term" value="F:DNA binding"/>
    <property type="evidence" value="ECO:0007669"/>
    <property type="project" value="UniProtKB-KW"/>
</dbReference>
<dbReference type="Gene3D" id="3.40.50.300">
    <property type="entry name" value="P-loop containing nucleotide triphosphate hydrolases"/>
    <property type="match status" value="2"/>
</dbReference>
<dbReference type="PROSITE" id="PS51192">
    <property type="entry name" value="HELICASE_ATP_BIND_1"/>
    <property type="match status" value="1"/>
</dbReference>
<keyword evidence="5 11" id="KW-0347">Helicase</keyword>
<dbReference type="GO" id="GO:0046872">
    <property type="term" value="F:metal ion binding"/>
    <property type="evidence" value="ECO:0007669"/>
    <property type="project" value="UniProtKB-KW"/>
</dbReference>
<dbReference type="InterPro" id="IPR002464">
    <property type="entry name" value="DNA/RNA_helicase_DEAH_CS"/>
</dbReference>
<dbReference type="InterPro" id="IPR032284">
    <property type="entry name" value="RecQ_Zn-bd"/>
</dbReference>
<keyword evidence="3 11" id="KW-0547">Nucleotide-binding</keyword>
<evidence type="ECO:0000256" key="10">
    <source>
        <dbReference type="ARBA" id="ARBA00034617"/>
    </source>
</evidence>
<keyword evidence="6 11" id="KW-0067">ATP-binding</keyword>
<dbReference type="InterPro" id="IPR001650">
    <property type="entry name" value="Helicase_C-like"/>
</dbReference>
<evidence type="ECO:0000256" key="3">
    <source>
        <dbReference type="ARBA" id="ARBA00022741"/>
    </source>
</evidence>
<dbReference type="InterPro" id="IPR027417">
    <property type="entry name" value="P-loop_NTPase"/>
</dbReference>
<dbReference type="EMBL" id="CALTRL010005762">
    <property type="protein sequence ID" value="CAH7685960.1"/>
    <property type="molecule type" value="Genomic_DNA"/>
</dbReference>
<dbReference type="InterPro" id="IPR004589">
    <property type="entry name" value="DNA_helicase_ATP-dep_RecQ"/>
</dbReference>
<dbReference type="Gene3D" id="1.10.10.10">
    <property type="entry name" value="Winged helix-like DNA-binding domain superfamily/Winged helix DNA-binding domain"/>
    <property type="match status" value="1"/>
</dbReference>
<protein>
    <recommendedName>
        <fullName evidence="11">ATP-dependent DNA helicase</fullName>
        <ecNumber evidence="11">5.6.2.4</ecNumber>
    </recommendedName>
</protein>
<dbReference type="InterPro" id="IPR011545">
    <property type="entry name" value="DEAD/DEAH_box_helicase_dom"/>
</dbReference>
<dbReference type="PANTHER" id="PTHR13710:SF105">
    <property type="entry name" value="ATP-DEPENDENT DNA HELICASE Q1"/>
    <property type="match status" value="1"/>
</dbReference>